<dbReference type="EMBL" id="CM023484">
    <property type="protein sequence ID" value="KAH6933332.1"/>
    <property type="molecule type" value="Genomic_DNA"/>
</dbReference>
<accession>A0ACB7SDT9</accession>
<name>A0ACB7SDT9_HYAAI</name>
<evidence type="ECO:0000313" key="2">
    <source>
        <dbReference type="Proteomes" id="UP000821845"/>
    </source>
</evidence>
<sequence length="105" mass="11866">MLRWTLAFPSSWKRRRTTFRCAGHGRLSLYAREVTAVTRLNADAFSDAELRPNESATSLFGQRLVQADLILLTTCRGGFSMQLPLGCRDVSCAPCQVMRRRTRDA</sequence>
<proteinExistence type="predicted"/>
<gene>
    <name evidence="1" type="ORF">HPB50_014346</name>
</gene>
<protein>
    <submittedName>
        <fullName evidence="1">Uncharacterized protein</fullName>
    </submittedName>
</protein>
<comment type="caution">
    <text evidence="1">The sequence shown here is derived from an EMBL/GenBank/DDBJ whole genome shotgun (WGS) entry which is preliminary data.</text>
</comment>
<evidence type="ECO:0000313" key="1">
    <source>
        <dbReference type="EMBL" id="KAH6933332.1"/>
    </source>
</evidence>
<dbReference type="Proteomes" id="UP000821845">
    <property type="component" value="Chromosome 4"/>
</dbReference>
<organism evidence="1 2">
    <name type="scientific">Hyalomma asiaticum</name>
    <name type="common">Tick</name>
    <dbReference type="NCBI Taxonomy" id="266040"/>
    <lineage>
        <taxon>Eukaryota</taxon>
        <taxon>Metazoa</taxon>
        <taxon>Ecdysozoa</taxon>
        <taxon>Arthropoda</taxon>
        <taxon>Chelicerata</taxon>
        <taxon>Arachnida</taxon>
        <taxon>Acari</taxon>
        <taxon>Parasitiformes</taxon>
        <taxon>Ixodida</taxon>
        <taxon>Ixodoidea</taxon>
        <taxon>Ixodidae</taxon>
        <taxon>Hyalomminae</taxon>
        <taxon>Hyalomma</taxon>
    </lineage>
</organism>
<keyword evidence="2" id="KW-1185">Reference proteome</keyword>
<reference evidence="1" key="1">
    <citation type="submission" date="2020-05" db="EMBL/GenBank/DDBJ databases">
        <title>Large-scale comparative analyses of tick genomes elucidate their genetic diversity and vector capacities.</title>
        <authorList>
            <person name="Jia N."/>
            <person name="Wang J."/>
            <person name="Shi W."/>
            <person name="Du L."/>
            <person name="Sun Y."/>
            <person name="Zhan W."/>
            <person name="Jiang J."/>
            <person name="Wang Q."/>
            <person name="Zhang B."/>
            <person name="Ji P."/>
            <person name="Sakyi L.B."/>
            <person name="Cui X."/>
            <person name="Yuan T."/>
            <person name="Jiang B."/>
            <person name="Yang W."/>
            <person name="Lam T.T.-Y."/>
            <person name="Chang Q."/>
            <person name="Ding S."/>
            <person name="Wang X."/>
            <person name="Zhu J."/>
            <person name="Ruan X."/>
            <person name="Zhao L."/>
            <person name="Wei J."/>
            <person name="Que T."/>
            <person name="Du C."/>
            <person name="Cheng J."/>
            <person name="Dai P."/>
            <person name="Han X."/>
            <person name="Huang E."/>
            <person name="Gao Y."/>
            <person name="Liu J."/>
            <person name="Shao H."/>
            <person name="Ye R."/>
            <person name="Li L."/>
            <person name="Wei W."/>
            <person name="Wang X."/>
            <person name="Wang C."/>
            <person name="Yang T."/>
            <person name="Huo Q."/>
            <person name="Li W."/>
            <person name="Guo W."/>
            <person name="Chen H."/>
            <person name="Zhou L."/>
            <person name="Ni X."/>
            <person name="Tian J."/>
            <person name="Zhou Y."/>
            <person name="Sheng Y."/>
            <person name="Liu T."/>
            <person name="Pan Y."/>
            <person name="Xia L."/>
            <person name="Li J."/>
            <person name="Zhao F."/>
            <person name="Cao W."/>
        </authorList>
    </citation>
    <scope>NUCLEOTIDE SEQUENCE</scope>
    <source>
        <strain evidence="1">Hyas-2018</strain>
    </source>
</reference>